<dbReference type="NCBIfam" id="NF009805">
    <property type="entry name" value="PRK13289.1"/>
    <property type="match status" value="1"/>
</dbReference>
<evidence type="ECO:0000259" key="18">
    <source>
        <dbReference type="PROSITE" id="PS01033"/>
    </source>
</evidence>
<evidence type="ECO:0000256" key="14">
    <source>
        <dbReference type="ARBA" id="ARBA00025094"/>
    </source>
</evidence>
<dbReference type="InterPro" id="IPR039261">
    <property type="entry name" value="FNR_nucleotide-bd"/>
</dbReference>
<dbReference type="SUPFAM" id="SSF52343">
    <property type="entry name" value="Ferredoxin reductase-like, C-terminal NADP-linked domain"/>
    <property type="match status" value="1"/>
</dbReference>
<keyword evidence="5 17" id="KW-0349">Heme</keyword>
<comment type="cofactor">
    <cofactor evidence="17">
        <name>heme b</name>
        <dbReference type="ChEBI" id="CHEBI:60344"/>
    </cofactor>
    <text evidence="17">Binds 1 heme b (iron(II)-protoporphyrin IX) group per subunit.</text>
</comment>
<dbReference type="Pfam" id="PF00175">
    <property type="entry name" value="NAD_binding_1"/>
    <property type="match status" value="1"/>
</dbReference>
<evidence type="ECO:0000256" key="16">
    <source>
        <dbReference type="ARBA" id="ARBA00049433"/>
    </source>
</evidence>
<evidence type="ECO:0000256" key="1">
    <source>
        <dbReference type="ARBA" id="ARBA00006401"/>
    </source>
</evidence>
<dbReference type="Pfam" id="PF00042">
    <property type="entry name" value="Globin"/>
    <property type="match status" value="1"/>
</dbReference>
<dbReference type="OrthoDB" id="9801223at2"/>
<evidence type="ECO:0000256" key="7">
    <source>
        <dbReference type="ARBA" id="ARBA00022630"/>
    </source>
</evidence>
<dbReference type="PANTHER" id="PTHR43396:SF3">
    <property type="entry name" value="FLAVOHEMOPROTEIN"/>
    <property type="match status" value="1"/>
</dbReference>
<comment type="cofactor">
    <cofactor evidence="17">
        <name>FAD</name>
        <dbReference type="ChEBI" id="CHEBI:57692"/>
    </cofactor>
    <text evidence="17">Binds 1 FAD per subunit.</text>
</comment>
<dbReference type="PROSITE" id="PS01033">
    <property type="entry name" value="GLOBIN"/>
    <property type="match status" value="1"/>
</dbReference>
<evidence type="ECO:0000256" key="10">
    <source>
        <dbReference type="ARBA" id="ARBA00022857"/>
    </source>
</evidence>
<evidence type="ECO:0000313" key="20">
    <source>
        <dbReference type="EMBL" id="SAI74612.1"/>
    </source>
</evidence>
<evidence type="ECO:0000256" key="15">
    <source>
        <dbReference type="ARBA" id="ARBA00048649"/>
    </source>
</evidence>
<evidence type="ECO:0000256" key="9">
    <source>
        <dbReference type="ARBA" id="ARBA00022827"/>
    </source>
</evidence>
<feature type="binding site" evidence="17">
    <location>
        <begin position="206"/>
        <end position="209"/>
    </location>
    <ligand>
        <name>FAD</name>
        <dbReference type="ChEBI" id="CHEBI:57692"/>
    </ligand>
</feature>
<keyword evidence="3 17" id="KW-0813">Transport</keyword>
<evidence type="ECO:0000313" key="21">
    <source>
        <dbReference type="Proteomes" id="UP000076848"/>
    </source>
</evidence>
<dbReference type="InterPro" id="IPR001433">
    <property type="entry name" value="OxRdtase_FAD/NAD-bd"/>
</dbReference>
<dbReference type="InterPro" id="IPR023950">
    <property type="entry name" value="Hmp"/>
</dbReference>
<comment type="catalytic activity">
    <reaction evidence="16 17">
        <text>2 nitric oxide + NADPH + 2 O2 = 2 nitrate + NADP(+) + H(+)</text>
        <dbReference type="Rhea" id="RHEA:19465"/>
        <dbReference type="ChEBI" id="CHEBI:15378"/>
        <dbReference type="ChEBI" id="CHEBI:15379"/>
        <dbReference type="ChEBI" id="CHEBI:16480"/>
        <dbReference type="ChEBI" id="CHEBI:17632"/>
        <dbReference type="ChEBI" id="CHEBI:57783"/>
        <dbReference type="ChEBI" id="CHEBI:58349"/>
        <dbReference type="EC" id="1.14.12.17"/>
    </reaction>
</comment>
<feature type="domain" description="Globin" evidence="18">
    <location>
        <begin position="1"/>
        <end position="138"/>
    </location>
</feature>
<organism evidence="20 21">
    <name type="scientific">Bordetella ansorpii</name>
    <dbReference type="NCBI Taxonomy" id="288768"/>
    <lineage>
        <taxon>Bacteria</taxon>
        <taxon>Pseudomonadati</taxon>
        <taxon>Pseudomonadota</taxon>
        <taxon>Betaproteobacteria</taxon>
        <taxon>Burkholderiales</taxon>
        <taxon>Alcaligenaceae</taxon>
        <taxon>Bordetella</taxon>
    </lineage>
</organism>
<dbReference type="GO" id="GO:0071500">
    <property type="term" value="P:cellular response to nitrosative stress"/>
    <property type="evidence" value="ECO:0007669"/>
    <property type="project" value="TreeGrafter"/>
</dbReference>
<feature type="region of interest" description="Reductase" evidence="17">
    <location>
        <begin position="149"/>
        <end position="405"/>
    </location>
</feature>
<accession>A0A157SVW6</accession>
<comment type="function">
    <text evidence="14 17">Is involved in NO detoxification in an aerobic process, termed nitric oxide dioxygenase (NOD) reaction that utilizes O(2) and NAD(P)H to convert NO to nitrate, which protects the bacterium from various noxious nitrogen compounds. Therefore, plays a central role in the inducible response to nitrosative stress.</text>
</comment>
<keyword evidence="6 17" id="KW-0561">Oxygen transport</keyword>
<dbReference type="HAMAP" id="MF_01252">
    <property type="entry name" value="Hmp"/>
    <property type="match status" value="1"/>
</dbReference>
<comment type="similarity">
    <text evidence="1 17">In the C-terminal section; belongs to the flavoprotein pyridine nucleotide cytochrome reductase family.</text>
</comment>
<dbReference type="Gene3D" id="2.40.30.10">
    <property type="entry name" value="Translation factors"/>
    <property type="match status" value="1"/>
</dbReference>
<keyword evidence="11 17" id="KW-0560">Oxidoreductase</keyword>
<dbReference type="InterPro" id="IPR009050">
    <property type="entry name" value="Globin-like_sf"/>
</dbReference>
<dbReference type="GO" id="GO:0071949">
    <property type="term" value="F:FAD binding"/>
    <property type="evidence" value="ECO:0007669"/>
    <property type="project" value="InterPro"/>
</dbReference>
<evidence type="ECO:0000256" key="6">
    <source>
        <dbReference type="ARBA" id="ARBA00022621"/>
    </source>
</evidence>
<keyword evidence="10 17" id="KW-0521">NADP</keyword>
<dbReference type="RefSeq" id="WP_066134095.1">
    <property type="nucleotide sequence ID" value="NZ_FKIF01000010.1"/>
</dbReference>
<evidence type="ECO:0000256" key="4">
    <source>
        <dbReference type="ARBA" id="ARBA00022575"/>
    </source>
</evidence>
<comment type="catalytic activity">
    <reaction evidence="15 17">
        <text>2 nitric oxide + NADH + 2 O2 = 2 nitrate + NAD(+) + H(+)</text>
        <dbReference type="Rhea" id="RHEA:19469"/>
        <dbReference type="ChEBI" id="CHEBI:15378"/>
        <dbReference type="ChEBI" id="CHEBI:15379"/>
        <dbReference type="ChEBI" id="CHEBI:16480"/>
        <dbReference type="ChEBI" id="CHEBI:17632"/>
        <dbReference type="ChEBI" id="CHEBI:57540"/>
        <dbReference type="ChEBI" id="CHEBI:57945"/>
        <dbReference type="EC" id="1.14.12.17"/>
    </reaction>
</comment>
<dbReference type="Gene3D" id="1.10.490.10">
    <property type="entry name" value="Globins"/>
    <property type="match status" value="1"/>
</dbReference>
<dbReference type="GO" id="GO:0046210">
    <property type="term" value="P:nitric oxide catabolic process"/>
    <property type="evidence" value="ECO:0007669"/>
    <property type="project" value="TreeGrafter"/>
</dbReference>
<dbReference type="GO" id="GO:0005344">
    <property type="term" value="F:oxygen carrier activity"/>
    <property type="evidence" value="ECO:0007669"/>
    <property type="project" value="UniProtKB-UniRule"/>
</dbReference>
<reference evidence="20 21" key="1">
    <citation type="submission" date="2016-04" db="EMBL/GenBank/DDBJ databases">
        <authorList>
            <consortium name="Pathogen Informatics"/>
        </authorList>
    </citation>
    <scope>NUCLEOTIDE SEQUENCE [LARGE SCALE GENOMIC DNA]</scope>
    <source>
        <strain evidence="20 21">H050680373</strain>
    </source>
</reference>
<dbReference type="GO" id="GO:0046872">
    <property type="term" value="F:metal ion binding"/>
    <property type="evidence" value="ECO:0007669"/>
    <property type="project" value="UniProtKB-KW"/>
</dbReference>
<keyword evidence="9 17" id="KW-0274">FAD</keyword>
<feature type="site" description="Involved in heme-bound ligand stabilization and O-O bond activation" evidence="17">
    <location>
        <position position="29"/>
    </location>
</feature>
<evidence type="ECO:0000256" key="12">
    <source>
        <dbReference type="ARBA" id="ARBA00023004"/>
    </source>
</evidence>
<keyword evidence="8 17" id="KW-0479">Metal-binding</keyword>
<dbReference type="SUPFAM" id="SSF63380">
    <property type="entry name" value="Riboflavin synthase domain-like"/>
    <property type="match status" value="1"/>
</dbReference>
<evidence type="ECO:0000256" key="11">
    <source>
        <dbReference type="ARBA" id="ARBA00023002"/>
    </source>
</evidence>
<feature type="binding site" evidence="17">
    <location>
        <begin position="276"/>
        <end position="281"/>
    </location>
    <ligand>
        <name>NADP(+)</name>
        <dbReference type="ChEBI" id="CHEBI:58349"/>
    </ligand>
</feature>
<dbReference type="InterPro" id="IPR008333">
    <property type="entry name" value="Cbr1-like_FAD-bd_dom"/>
</dbReference>
<feature type="active site" description="Charge relay system" evidence="17">
    <location>
        <position position="137"/>
    </location>
</feature>
<feature type="site" description="Influences the redox potential of the prosthetic heme and FAD groups" evidence="17">
    <location>
        <position position="84"/>
    </location>
</feature>
<feature type="active site" description="Charge relay system" evidence="17">
    <location>
        <position position="95"/>
    </location>
</feature>
<dbReference type="Pfam" id="PF00970">
    <property type="entry name" value="FAD_binding_6"/>
    <property type="match status" value="1"/>
</dbReference>
<evidence type="ECO:0000256" key="8">
    <source>
        <dbReference type="ARBA" id="ARBA00022723"/>
    </source>
</evidence>
<protein>
    <recommendedName>
        <fullName evidence="17">Flavohemoprotein</fullName>
    </recommendedName>
    <alternativeName>
        <fullName evidence="17">Flavohemoglobin</fullName>
    </alternativeName>
    <alternativeName>
        <fullName evidence="17">Hemoglobin-like protein</fullName>
    </alternativeName>
    <alternativeName>
        <fullName evidence="17">Nitric oxide dioxygenase</fullName>
        <shortName evidence="17">NO oxygenase</shortName>
        <shortName evidence="17">NOD</shortName>
        <ecNumber evidence="17">1.14.12.17</ecNumber>
    </alternativeName>
</protein>
<dbReference type="PROSITE" id="PS51384">
    <property type="entry name" value="FAD_FR"/>
    <property type="match status" value="1"/>
</dbReference>
<dbReference type="STRING" id="288768.SAMEA3906486_05329"/>
<evidence type="ECO:0000256" key="17">
    <source>
        <dbReference type="HAMAP-Rule" id="MF_01252"/>
    </source>
</evidence>
<dbReference type="InterPro" id="IPR000971">
    <property type="entry name" value="Globin"/>
</dbReference>
<dbReference type="FunFam" id="1.10.490.10:FF:000003">
    <property type="entry name" value="Flavohemoprotein"/>
    <property type="match status" value="1"/>
</dbReference>
<dbReference type="AlphaFoldDB" id="A0A157SVW6"/>
<evidence type="ECO:0000256" key="2">
    <source>
        <dbReference type="ARBA" id="ARBA00008414"/>
    </source>
</evidence>
<dbReference type="CDD" id="cd06184">
    <property type="entry name" value="flavohem_like_fad_nad_binding"/>
    <property type="match status" value="1"/>
</dbReference>
<dbReference type="Proteomes" id="UP000076848">
    <property type="component" value="Unassembled WGS sequence"/>
</dbReference>
<dbReference type="GO" id="GO:0020037">
    <property type="term" value="F:heme binding"/>
    <property type="evidence" value="ECO:0007669"/>
    <property type="project" value="InterPro"/>
</dbReference>
<dbReference type="PANTHER" id="PTHR43396">
    <property type="entry name" value="FLAVOHEMOPROTEIN"/>
    <property type="match status" value="1"/>
</dbReference>
<feature type="site" description="Influences the redox potential of the prosthetic heme and FAD groups" evidence="17">
    <location>
        <position position="396"/>
    </location>
</feature>
<evidence type="ECO:0000256" key="13">
    <source>
        <dbReference type="ARBA" id="ARBA00023027"/>
    </source>
</evidence>
<dbReference type="InterPro" id="IPR017938">
    <property type="entry name" value="Riboflavin_synthase-like_b-brl"/>
</dbReference>
<evidence type="ECO:0000256" key="5">
    <source>
        <dbReference type="ARBA" id="ARBA00022617"/>
    </source>
</evidence>
<dbReference type="PRINTS" id="PR00406">
    <property type="entry name" value="CYTB5RDTASE"/>
</dbReference>
<keyword evidence="21" id="KW-1185">Reference proteome</keyword>
<dbReference type="GO" id="GO:0008941">
    <property type="term" value="F:nitric oxide dioxygenase NAD(P)H activity"/>
    <property type="evidence" value="ECO:0007669"/>
    <property type="project" value="UniProtKB-UniRule"/>
</dbReference>
<feature type="binding site" description="proximal binding residue" evidence="17">
    <location>
        <position position="85"/>
    </location>
    <ligand>
        <name>heme b</name>
        <dbReference type="ChEBI" id="CHEBI:60344"/>
    </ligand>
    <ligandPart>
        <name>Fe</name>
        <dbReference type="ChEBI" id="CHEBI:18248"/>
    </ligandPart>
</feature>
<name>A0A157SVW6_9BORD</name>
<keyword evidence="12 17" id="KW-0408">Iron</keyword>
<dbReference type="SUPFAM" id="SSF46458">
    <property type="entry name" value="Globin-like"/>
    <property type="match status" value="1"/>
</dbReference>
<gene>
    <name evidence="20" type="primary">fhp_2</name>
    <name evidence="17" type="synonym">hmp</name>
    <name evidence="20" type="ORF">SAMEA3906486_05329</name>
</gene>
<dbReference type="EC" id="1.14.12.17" evidence="17"/>
<dbReference type="EMBL" id="FKIF01000010">
    <property type="protein sequence ID" value="SAI74612.1"/>
    <property type="molecule type" value="Genomic_DNA"/>
</dbReference>
<feature type="binding site" evidence="17">
    <location>
        <begin position="397"/>
        <end position="400"/>
    </location>
    <ligand>
        <name>FAD</name>
        <dbReference type="ChEBI" id="CHEBI:57692"/>
    </ligand>
</feature>
<dbReference type="InterPro" id="IPR017927">
    <property type="entry name" value="FAD-bd_FR_type"/>
</dbReference>
<keyword evidence="13 17" id="KW-0520">NAD</keyword>
<comment type="similarity">
    <text evidence="2 17">Belongs to the globin family. Two-domain flavohemoproteins subfamily.</text>
</comment>
<dbReference type="FunFam" id="3.40.50.80:FF:000010">
    <property type="entry name" value="Flavohemoprotein"/>
    <property type="match status" value="1"/>
</dbReference>
<dbReference type="Gene3D" id="3.40.50.80">
    <property type="entry name" value="Nucleotide-binding domain of ferredoxin-NADP reductase (FNR) module"/>
    <property type="match status" value="1"/>
</dbReference>
<sequence length="405" mass="43880">MLSENVRAQVKATAPVLQVHGEALTRHFYQRMFRGNPELRQVFNQGHQHNGQQQQALAMAVAAYAQHIDDPSALLPVLERVAHKHVSLGIRREHYDVVGRHLLASIREVLGEAATDELIDAWAQAYGQLVELMAGMESSMYAAAAARQGGWTGWRAFRVAGKVPESAEITSFHLAPADGGDVPGFLPGQYVSVRVFVPALGIMQPRQYSLSDAPGGNRLRISVKREAAAGGSPAGMISNLLHDQFDEGDILDVAPPQGEFTLDPEAATPVVLISGGVGLTPMMSMLNAVASRGDGRLVRFVHGCRDASVHAMRDHVNSLAERLPNVRHVVFYEHVGPADRHGVDYHHAGRIDLRAIQDQVVLPDADYYLCGPLPFMQAQRRALGELGVPPQRIHAEVFGTGGVGA</sequence>
<dbReference type="GO" id="GO:0009636">
    <property type="term" value="P:response to toxic substance"/>
    <property type="evidence" value="ECO:0007669"/>
    <property type="project" value="UniProtKB-KW"/>
</dbReference>
<dbReference type="GO" id="GO:0019825">
    <property type="term" value="F:oxygen binding"/>
    <property type="evidence" value="ECO:0007669"/>
    <property type="project" value="InterPro"/>
</dbReference>
<evidence type="ECO:0000256" key="3">
    <source>
        <dbReference type="ARBA" id="ARBA00022448"/>
    </source>
</evidence>
<proteinExistence type="inferred from homology"/>
<dbReference type="FunFam" id="2.40.30.10:FF:000034">
    <property type="entry name" value="Flavohemoprotein"/>
    <property type="match status" value="1"/>
</dbReference>
<evidence type="ECO:0000259" key="19">
    <source>
        <dbReference type="PROSITE" id="PS51384"/>
    </source>
</evidence>
<feature type="domain" description="FAD-binding FR-type" evidence="19">
    <location>
        <begin position="152"/>
        <end position="263"/>
    </location>
</feature>
<keyword evidence="7 17" id="KW-0285">Flavoprotein</keyword>
<comment type="domain">
    <text evidence="17">Consists of two distinct domains; an N-terminal heme-containing oxygen-binding domain and a C-terminal reductase domain with binding sites for FAD and NAD(P)H.</text>
</comment>
<dbReference type="InterPro" id="IPR012292">
    <property type="entry name" value="Globin/Proto"/>
</dbReference>
<keyword evidence="4 17" id="KW-0216">Detoxification</keyword>
<feature type="binding site" evidence="17">
    <location>
        <position position="190"/>
    </location>
    <ligand>
        <name>FAD</name>
        <dbReference type="ChEBI" id="CHEBI:57692"/>
    </ligand>
</feature>